<evidence type="ECO:0000256" key="10">
    <source>
        <dbReference type="PROSITE-ProRule" id="PRU10141"/>
    </source>
</evidence>
<feature type="region of interest" description="Disordered" evidence="12">
    <location>
        <begin position="580"/>
        <end position="658"/>
    </location>
</feature>
<evidence type="ECO:0000256" key="2">
    <source>
        <dbReference type="ARBA" id="ARBA00012513"/>
    </source>
</evidence>
<dbReference type="InterPro" id="IPR011009">
    <property type="entry name" value="Kinase-like_dom_sf"/>
</dbReference>
<dbReference type="EC" id="2.7.11.1" evidence="2"/>
<evidence type="ECO:0000256" key="5">
    <source>
        <dbReference type="ARBA" id="ARBA00022741"/>
    </source>
</evidence>
<dbReference type="GO" id="GO:0005524">
    <property type="term" value="F:ATP binding"/>
    <property type="evidence" value="ECO:0007669"/>
    <property type="project" value="UniProtKB-UniRule"/>
</dbReference>
<feature type="compositionally biased region" description="Polar residues" evidence="12">
    <location>
        <begin position="647"/>
        <end position="656"/>
    </location>
</feature>
<comment type="catalytic activity">
    <reaction evidence="9">
        <text>L-seryl-[protein] + ATP = O-phospho-L-seryl-[protein] + ADP + H(+)</text>
        <dbReference type="Rhea" id="RHEA:17989"/>
        <dbReference type="Rhea" id="RHEA-COMP:9863"/>
        <dbReference type="Rhea" id="RHEA-COMP:11604"/>
        <dbReference type="ChEBI" id="CHEBI:15378"/>
        <dbReference type="ChEBI" id="CHEBI:29999"/>
        <dbReference type="ChEBI" id="CHEBI:30616"/>
        <dbReference type="ChEBI" id="CHEBI:83421"/>
        <dbReference type="ChEBI" id="CHEBI:456216"/>
        <dbReference type="EC" id="2.7.11.1"/>
    </reaction>
</comment>
<dbReference type="Gene3D" id="3.30.200.20">
    <property type="entry name" value="Phosphorylase Kinase, domain 1"/>
    <property type="match status" value="1"/>
</dbReference>
<evidence type="ECO:0000256" key="7">
    <source>
        <dbReference type="ARBA" id="ARBA00022840"/>
    </source>
</evidence>
<keyword evidence="6 14" id="KW-0418">Kinase</keyword>
<sequence length="826" mass="88847">MASAMPRRSAANGNGTGMGVGSGYADVSEMDKYKLVSNIGKGSFGVISKVQRVTDGKEFALKQLDYSKMTEKDRKQILAEVAILESLKHRNIVQLIQKIKDPKNERIYIVMEYCTSGDLGSLIRKAQRTNQPLHEDKIWNIFLQITLALHHCHCPAERPSKLGVARMSSGQTQTADGGIARYQVLHRDLKPENVFLSDDFVKLGDFGLSKDMGTSSFTSTYVGTPLYMPPEILAENRYDTKSDIWSLGCLVYEMCALHSPFHTAQTQAELISMVKSGRLPALPSQYSLTLRSVIKAMLTLNPVKRPSTKDLLEMDEMRLHRKLFTVQNQTSLLFAKRDELKNHEEQLRAKAASLDEREKAIATREANLQAREAICDTKEEEAKETQKRLNQAAESLRGQWERFREEKENASMRLGLPVQEVRQADARQGKSSLPATTRPALEERNTLPLPATSRCSRLAHPAYADTPSKIPLASMSSPAPLDSRFATLGIQQPRAITPMRKNATKSLGNLAAAARADAERDAAWAAAEATPAKQILGGPSSHRAQQRTSIGSPSELTRGTGMGVYCEDITMASMTGSPMSIASPWLPRPRRSSVAPTTASSQQYSSSSTAAAGSATASATGSGSGYDSASSSSASGESRGSGSGSGRNTATVSLPPTQIPAPTFVYREAATPAKWALEDPDLPSPFLRRANTAPIPSTTTTTAYNQETRQPLGAISMNPAVQSQSQPNSISVPSFQSSIIPARGNIPAIGKSEDGQGQKMTRRKSGTLNLHQHVLRHNAVMAGRTSGEGVAGAGSAGTVAAGSGEGKGGSARLRLGAAVESSRLVI</sequence>
<dbReference type="PROSITE" id="PS00107">
    <property type="entry name" value="PROTEIN_KINASE_ATP"/>
    <property type="match status" value="1"/>
</dbReference>
<gene>
    <name evidence="14" type="ORF">I316_00414</name>
</gene>
<dbReference type="InterPro" id="IPR001245">
    <property type="entry name" value="Ser-Thr/Tyr_kinase_cat_dom"/>
</dbReference>
<dbReference type="SUPFAM" id="SSF56112">
    <property type="entry name" value="Protein kinase-like (PK-like)"/>
    <property type="match status" value="1"/>
</dbReference>
<feature type="domain" description="Protein kinase" evidence="13">
    <location>
        <begin position="33"/>
        <end position="323"/>
    </location>
</feature>
<dbReference type="CDD" id="cd08217">
    <property type="entry name" value="STKc_Nek2"/>
    <property type="match status" value="1"/>
</dbReference>
<dbReference type="PROSITE" id="PS50011">
    <property type="entry name" value="PROTEIN_KINASE_DOM"/>
    <property type="match status" value="1"/>
</dbReference>
<keyword evidence="4" id="KW-0808">Transferase</keyword>
<evidence type="ECO:0000259" key="13">
    <source>
        <dbReference type="PROSITE" id="PS50011"/>
    </source>
</evidence>
<evidence type="ECO:0000256" key="3">
    <source>
        <dbReference type="ARBA" id="ARBA00022527"/>
    </source>
</evidence>
<keyword evidence="3" id="KW-0723">Serine/threonine-protein kinase</keyword>
<proteinExistence type="inferred from homology"/>
<evidence type="ECO:0000256" key="4">
    <source>
        <dbReference type="ARBA" id="ARBA00022679"/>
    </source>
</evidence>
<evidence type="ECO:0000256" key="1">
    <source>
        <dbReference type="ARBA" id="ARBA00010886"/>
    </source>
</evidence>
<dbReference type="PROSITE" id="PS00108">
    <property type="entry name" value="PROTEIN_KINASE_ST"/>
    <property type="match status" value="1"/>
</dbReference>
<dbReference type="FunFam" id="3.30.200.20:FF:000097">
    <property type="entry name" value="Probable serine/threonine-protein kinase nek1"/>
    <property type="match status" value="1"/>
</dbReference>
<feature type="region of interest" description="Disordered" evidence="12">
    <location>
        <begin position="530"/>
        <end position="560"/>
    </location>
</feature>
<dbReference type="PANTHER" id="PTHR44899">
    <property type="entry name" value="CAMK FAMILY PROTEIN KINASE"/>
    <property type="match status" value="1"/>
</dbReference>
<dbReference type="InterPro" id="IPR051131">
    <property type="entry name" value="NEK_Ser/Thr_kinase_NIMA"/>
</dbReference>
<keyword evidence="15" id="KW-1185">Reference proteome</keyword>
<evidence type="ECO:0000313" key="14">
    <source>
        <dbReference type="EMBL" id="OCF38189.1"/>
    </source>
</evidence>
<evidence type="ECO:0000256" key="12">
    <source>
        <dbReference type="SAM" id="MobiDB-lite"/>
    </source>
</evidence>
<dbReference type="InterPro" id="IPR000719">
    <property type="entry name" value="Prot_kinase_dom"/>
</dbReference>
<dbReference type="EMBL" id="KI669492">
    <property type="protein sequence ID" value="OCF38189.1"/>
    <property type="molecule type" value="Genomic_DNA"/>
</dbReference>
<keyword evidence="7 10" id="KW-0067">ATP-binding</keyword>
<dbReference type="GO" id="GO:0004674">
    <property type="term" value="F:protein serine/threonine kinase activity"/>
    <property type="evidence" value="ECO:0007669"/>
    <property type="project" value="UniProtKB-KW"/>
</dbReference>
<comment type="catalytic activity">
    <reaction evidence="8">
        <text>L-threonyl-[protein] + ATP = O-phospho-L-threonyl-[protein] + ADP + H(+)</text>
        <dbReference type="Rhea" id="RHEA:46608"/>
        <dbReference type="Rhea" id="RHEA-COMP:11060"/>
        <dbReference type="Rhea" id="RHEA-COMP:11605"/>
        <dbReference type="ChEBI" id="CHEBI:15378"/>
        <dbReference type="ChEBI" id="CHEBI:30013"/>
        <dbReference type="ChEBI" id="CHEBI:30616"/>
        <dbReference type="ChEBI" id="CHEBI:61977"/>
        <dbReference type="ChEBI" id="CHEBI:456216"/>
        <dbReference type="EC" id="2.7.11.1"/>
    </reaction>
</comment>
<feature type="compositionally biased region" description="Polar residues" evidence="12">
    <location>
        <begin position="542"/>
        <end position="557"/>
    </location>
</feature>
<dbReference type="PANTHER" id="PTHR44899:SF3">
    <property type="entry name" value="SERINE_THREONINE-PROTEIN KINASE NEK1"/>
    <property type="match status" value="1"/>
</dbReference>
<evidence type="ECO:0000256" key="11">
    <source>
        <dbReference type="SAM" id="Coils"/>
    </source>
</evidence>
<dbReference type="STRING" id="1296120.A0A1B9H4K1"/>
<evidence type="ECO:0000256" key="9">
    <source>
        <dbReference type="ARBA" id="ARBA00048679"/>
    </source>
</evidence>
<name>A0A1B9H4K1_9TREE</name>
<accession>A0A1B9H4K1</accession>
<feature type="compositionally biased region" description="Low complexity" evidence="12">
    <location>
        <begin position="597"/>
        <end position="638"/>
    </location>
</feature>
<evidence type="ECO:0000256" key="8">
    <source>
        <dbReference type="ARBA" id="ARBA00047899"/>
    </source>
</evidence>
<dbReference type="AlphaFoldDB" id="A0A1B9H4K1"/>
<dbReference type="Pfam" id="PF07714">
    <property type="entry name" value="PK_Tyr_Ser-Thr"/>
    <property type="match status" value="1"/>
</dbReference>
<dbReference type="Gene3D" id="1.10.510.10">
    <property type="entry name" value="Transferase(Phosphotransferase) domain 1"/>
    <property type="match status" value="1"/>
</dbReference>
<dbReference type="InterPro" id="IPR008271">
    <property type="entry name" value="Ser/Thr_kinase_AS"/>
</dbReference>
<reference evidence="15" key="2">
    <citation type="submission" date="2013-12" db="EMBL/GenBank/DDBJ databases">
        <title>Evolution of pathogenesis and genome organization in the Tremellales.</title>
        <authorList>
            <person name="Cuomo C."/>
            <person name="Litvintseva A."/>
            <person name="Heitman J."/>
            <person name="Chen Y."/>
            <person name="Sun S."/>
            <person name="Springer D."/>
            <person name="Dromer F."/>
            <person name="Young S."/>
            <person name="Zeng Q."/>
            <person name="Chapman S."/>
            <person name="Gujja S."/>
            <person name="Saif S."/>
            <person name="Birren B."/>
        </authorList>
    </citation>
    <scope>NUCLEOTIDE SEQUENCE [LARGE SCALE GENOMIC DNA]</scope>
    <source>
        <strain evidence="15">BCC8398</strain>
    </source>
</reference>
<dbReference type="SMART" id="SM00220">
    <property type="entry name" value="S_TKc"/>
    <property type="match status" value="1"/>
</dbReference>
<keyword evidence="5 10" id="KW-0547">Nucleotide-binding</keyword>
<feature type="binding site" evidence="10">
    <location>
        <position position="62"/>
    </location>
    <ligand>
        <name>ATP</name>
        <dbReference type="ChEBI" id="CHEBI:30616"/>
    </ligand>
</feature>
<comment type="similarity">
    <text evidence="1">Belongs to the protein kinase superfamily. NEK Ser/Thr protein kinase family. NIMA subfamily.</text>
</comment>
<protein>
    <recommendedName>
        <fullName evidence="2">non-specific serine/threonine protein kinase</fullName>
        <ecNumber evidence="2">2.7.11.1</ecNumber>
    </recommendedName>
</protein>
<dbReference type="Proteomes" id="UP000092666">
    <property type="component" value="Unassembled WGS sequence"/>
</dbReference>
<dbReference type="InterPro" id="IPR017441">
    <property type="entry name" value="Protein_kinase_ATP_BS"/>
</dbReference>
<evidence type="ECO:0000313" key="15">
    <source>
        <dbReference type="Proteomes" id="UP000092666"/>
    </source>
</evidence>
<keyword evidence="11" id="KW-0175">Coiled coil</keyword>
<evidence type="ECO:0000256" key="6">
    <source>
        <dbReference type="ARBA" id="ARBA00022777"/>
    </source>
</evidence>
<organism evidence="14 15">
    <name type="scientific">Kwoniella heveanensis BCC8398</name>
    <dbReference type="NCBI Taxonomy" id="1296120"/>
    <lineage>
        <taxon>Eukaryota</taxon>
        <taxon>Fungi</taxon>
        <taxon>Dikarya</taxon>
        <taxon>Basidiomycota</taxon>
        <taxon>Agaricomycotina</taxon>
        <taxon>Tremellomycetes</taxon>
        <taxon>Tremellales</taxon>
        <taxon>Cryptococcaceae</taxon>
        <taxon>Kwoniella</taxon>
    </lineage>
</organism>
<feature type="coiled-coil region" evidence="11">
    <location>
        <begin position="337"/>
        <end position="399"/>
    </location>
</feature>
<dbReference type="OrthoDB" id="10250725at2759"/>
<reference evidence="14 15" key="1">
    <citation type="submission" date="2013-07" db="EMBL/GenBank/DDBJ databases">
        <title>The Genome Sequence of Cryptococcus heveanensis BCC8398.</title>
        <authorList>
            <consortium name="The Broad Institute Genome Sequencing Platform"/>
            <person name="Cuomo C."/>
            <person name="Litvintseva A."/>
            <person name="Chen Y."/>
            <person name="Heitman J."/>
            <person name="Sun S."/>
            <person name="Springer D."/>
            <person name="Dromer F."/>
            <person name="Young S.K."/>
            <person name="Zeng Q."/>
            <person name="Gargeya S."/>
            <person name="Fitzgerald M."/>
            <person name="Abouelleil A."/>
            <person name="Alvarado L."/>
            <person name="Berlin A.M."/>
            <person name="Chapman S.B."/>
            <person name="Dewar J."/>
            <person name="Goldberg J."/>
            <person name="Griggs A."/>
            <person name="Gujja S."/>
            <person name="Hansen M."/>
            <person name="Howarth C."/>
            <person name="Imamovic A."/>
            <person name="Larimer J."/>
            <person name="McCowan C."/>
            <person name="Murphy C."/>
            <person name="Pearson M."/>
            <person name="Priest M."/>
            <person name="Roberts A."/>
            <person name="Saif S."/>
            <person name="Shea T."/>
            <person name="Sykes S."/>
            <person name="Wortman J."/>
            <person name="Nusbaum C."/>
            <person name="Birren B."/>
        </authorList>
    </citation>
    <scope>NUCLEOTIDE SEQUENCE [LARGE SCALE GENOMIC DNA]</scope>
    <source>
        <strain evidence="14 15">BCC8398</strain>
    </source>
</reference>